<dbReference type="Pfam" id="PF19263">
    <property type="entry name" value="DUF5906"/>
    <property type="match status" value="1"/>
</dbReference>
<feature type="compositionally biased region" description="Basic and acidic residues" evidence="1">
    <location>
        <begin position="65"/>
        <end position="79"/>
    </location>
</feature>
<feature type="domain" description="NrS-1 polymerase-like helicase" evidence="2">
    <location>
        <begin position="253"/>
        <end position="361"/>
    </location>
</feature>
<dbReference type="InterPro" id="IPR027417">
    <property type="entry name" value="P-loop_NTPase"/>
</dbReference>
<dbReference type="EMBL" id="AP023097">
    <property type="protein sequence ID" value="BCE78194.1"/>
    <property type="molecule type" value="Genomic_DNA"/>
</dbReference>
<accession>A0A809YUA3</accession>
<dbReference type="RefSeq" id="WP_182872390.1">
    <property type="nucleotide sequence ID" value="NZ_AP022639.1"/>
</dbReference>
<reference evidence="3" key="1">
    <citation type="submission" date="2020-05" db="EMBL/GenBank/DDBJ databases">
        <title>Complete genome sequence of Bradyrhizobium diazoefficiens XF3 isolated from soybean nodule.</title>
        <authorList>
            <person name="Noda R."/>
            <person name="Kakizaki K."/>
            <person name="Minamisawa K."/>
        </authorList>
    </citation>
    <scope>NUCLEOTIDE SEQUENCE</scope>
    <source>
        <strain evidence="3">XF3</strain>
    </source>
</reference>
<dbReference type="SUPFAM" id="SSF52540">
    <property type="entry name" value="P-loop containing nucleoside triphosphate hydrolases"/>
    <property type="match status" value="1"/>
</dbReference>
<reference evidence="4" key="2">
    <citation type="submission" date="2020-05" db="EMBL/GenBank/DDBJ databases">
        <title>Complete genome sequence of Bradyrhizobium diazoefficiens XF8 isolated from soybean nodule.</title>
        <authorList>
            <person name="Noda R."/>
            <person name="Kakizaki K."/>
            <person name="Minamisawa K."/>
        </authorList>
    </citation>
    <scope>NUCLEOTIDE SEQUENCE</scope>
    <source>
        <strain evidence="4">XF8</strain>
    </source>
</reference>
<proteinExistence type="predicted"/>
<dbReference type="EMBL" id="AP023093">
    <property type="protein sequence ID" value="BCE43269.1"/>
    <property type="molecule type" value="Genomic_DNA"/>
</dbReference>
<feature type="region of interest" description="Disordered" evidence="1">
    <location>
        <begin position="524"/>
        <end position="547"/>
    </location>
</feature>
<feature type="region of interest" description="Disordered" evidence="1">
    <location>
        <begin position="57"/>
        <end position="95"/>
    </location>
</feature>
<evidence type="ECO:0000313" key="4">
    <source>
        <dbReference type="EMBL" id="BCE78194.1"/>
    </source>
</evidence>
<dbReference type="InterPro" id="IPR045455">
    <property type="entry name" value="NrS-1_pol-like_helicase"/>
</dbReference>
<dbReference type="EMBL" id="AP023098">
    <property type="protein sequence ID" value="BCE86817.1"/>
    <property type="molecule type" value="Genomic_DNA"/>
</dbReference>
<reference evidence="5" key="3">
    <citation type="submission" date="2020-05" db="EMBL/GenBank/DDBJ databases">
        <title>Complete genome sequence of Bradyrhizobium diazoefficiens XF9 isolated from soybean nodule.</title>
        <authorList>
            <person name="Noda R."/>
            <person name="Kakizaki K."/>
            <person name="Minamisawa K."/>
        </authorList>
    </citation>
    <scope>NUCLEOTIDE SEQUENCE</scope>
    <source>
        <strain evidence="5">XF9</strain>
    </source>
</reference>
<evidence type="ECO:0000259" key="2">
    <source>
        <dbReference type="Pfam" id="PF19263"/>
    </source>
</evidence>
<evidence type="ECO:0000313" key="3">
    <source>
        <dbReference type="EMBL" id="BCE43269.1"/>
    </source>
</evidence>
<name>A0A809YUA3_9BRAD</name>
<dbReference type="Gene3D" id="3.40.50.300">
    <property type="entry name" value="P-loop containing nucleotide triphosphate hydrolases"/>
    <property type="match status" value="1"/>
</dbReference>
<protein>
    <recommendedName>
        <fullName evidence="2">NrS-1 polymerase-like helicase domain-containing protein</fullName>
    </recommendedName>
</protein>
<evidence type="ECO:0000256" key="1">
    <source>
        <dbReference type="SAM" id="MobiDB-lite"/>
    </source>
</evidence>
<dbReference type="AlphaFoldDB" id="A0A809YUA3"/>
<feature type="region of interest" description="Disordered" evidence="1">
    <location>
        <begin position="1"/>
        <end position="28"/>
    </location>
</feature>
<evidence type="ECO:0000313" key="5">
    <source>
        <dbReference type="EMBL" id="BCE86817.1"/>
    </source>
</evidence>
<organism evidence="3">
    <name type="scientific">Bradyrhizobium diazoefficiens</name>
    <dbReference type="NCBI Taxonomy" id="1355477"/>
    <lineage>
        <taxon>Bacteria</taxon>
        <taxon>Pseudomonadati</taxon>
        <taxon>Pseudomonadota</taxon>
        <taxon>Alphaproteobacteria</taxon>
        <taxon>Hyphomicrobiales</taxon>
        <taxon>Nitrobacteraceae</taxon>
        <taxon>Bradyrhizobium</taxon>
    </lineage>
</organism>
<sequence length="547" mass="61279">MTDSSNGGLPEAAARPVCAKGRGQDFNDALSTTPAEVIASWIESKDVEPYERILAIVESNDDEPASAREREPVSAREGEQDGEEPVHGSNVTPRSWGFDVTELNRSYALAIWGGKAVVVNEQPAGPVNDRVRVMSFESMNSWFANRHTEVVASDGRIRLVTWAKAWHSHPDRRSYDGVEFFPNPDGAKGTPGYLNFWRGFDVVPAPVGSYKTFRDHLLTNVCDGDHALFEYVFGWMAHLVQKPRERLGTAIVLRGRRGTGKSKFGEVLGSLFSSHYFQVDDGRYITGQFNEHMASCLLLQADEAVWAGDKAAEGRLKGLITSEMQMIESKGVNAIRMRNFVRVVMSSNEGWVVPAGMDERRFVVLDVNPRCAQNRAYFAEMDEELNSGGRARLLHDLLAFDLTQVDLWRLPQTKGLLEQKIRSLDTIDDWWFNKLHEGNDWPERIACEHLYADYLKAASQLGVGRKRGSAEFGKRLAQLVPDLRRNRPTIEVDPGVAKRVWCYSMPPLDTCRAAFDELLGQPVDWPAPSPERGGRVLQSEPDDFAPI</sequence>
<gene>
    <name evidence="3" type="ORF">XF3B_83000</name>
    <name evidence="4" type="ORF">XF8B_83050</name>
    <name evidence="5" type="ORF">XF9B_82380</name>
</gene>